<keyword evidence="6 8" id="KW-0808">Transferase</keyword>
<dbReference type="PANTHER" id="PTHR45825">
    <property type="entry name" value="GRANULE-BOUND STARCH SYNTHASE 1, CHLOROPLASTIC/AMYLOPLASTIC"/>
    <property type="match status" value="1"/>
</dbReference>
<keyword evidence="7 8" id="KW-0320">Glycogen biosynthesis</keyword>
<evidence type="ECO:0000256" key="6">
    <source>
        <dbReference type="ARBA" id="ARBA00022679"/>
    </source>
</evidence>
<dbReference type="Pfam" id="PF08323">
    <property type="entry name" value="Glyco_transf_5"/>
    <property type="match status" value="1"/>
</dbReference>
<evidence type="ECO:0000256" key="8">
    <source>
        <dbReference type="HAMAP-Rule" id="MF_00484"/>
    </source>
</evidence>
<comment type="caution">
    <text evidence="11">The sequence shown here is derived from an EMBL/GenBank/DDBJ whole genome shotgun (WGS) entry which is preliminary data.</text>
</comment>
<evidence type="ECO:0000259" key="9">
    <source>
        <dbReference type="Pfam" id="PF00534"/>
    </source>
</evidence>
<evidence type="ECO:0000313" key="12">
    <source>
        <dbReference type="Proteomes" id="UP001165089"/>
    </source>
</evidence>
<dbReference type="CDD" id="cd03791">
    <property type="entry name" value="GT5_Glycogen_synthase_DULL1-like"/>
    <property type="match status" value="1"/>
</dbReference>
<dbReference type="InterPro" id="IPR011835">
    <property type="entry name" value="GS/SS"/>
</dbReference>
<feature type="domain" description="Starch synthase catalytic" evidence="10">
    <location>
        <begin position="2"/>
        <end position="231"/>
    </location>
</feature>
<dbReference type="RefSeq" id="WP_285723407.1">
    <property type="nucleotide sequence ID" value="NZ_BSDD01000001.1"/>
</dbReference>
<evidence type="ECO:0000256" key="2">
    <source>
        <dbReference type="ARBA" id="ARBA00002764"/>
    </source>
</evidence>
<evidence type="ECO:0000259" key="10">
    <source>
        <dbReference type="Pfam" id="PF08323"/>
    </source>
</evidence>
<dbReference type="InterPro" id="IPR013534">
    <property type="entry name" value="Starch_synth_cat_dom"/>
</dbReference>
<evidence type="ECO:0000256" key="7">
    <source>
        <dbReference type="ARBA" id="ARBA00023056"/>
    </source>
</evidence>
<proteinExistence type="inferred from homology"/>
<accession>A0ABQ5Q219</accession>
<evidence type="ECO:0000256" key="3">
    <source>
        <dbReference type="ARBA" id="ARBA00004964"/>
    </source>
</evidence>
<dbReference type="PANTHER" id="PTHR45825:SF11">
    <property type="entry name" value="ALPHA AMYLASE DOMAIN-CONTAINING PROTEIN"/>
    <property type="match status" value="1"/>
</dbReference>
<keyword evidence="12" id="KW-1185">Reference proteome</keyword>
<dbReference type="Gene3D" id="3.40.50.2000">
    <property type="entry name" value="Glycogen Phosphorylase B"/>
    <property type="match status" value="2"/>
</dbReference>
<feature type="domain" description="Glycosyl transferase family 1" evidence="9">
    <location>
        <begin position="285"/>
        <end position="445"/>
    </location>
</feature>
<comment type="pathway">
    <text evidence="3 8">Glycan biosynthesis; glycogen biosynthesis.</text>
</comment>
<reference evidence="11 12" key="1">
    <citation type="journal article" date="2023" name="Antonie Van Leeuwenhoek">
        <title>Mesoterricola silvestris gen. nov., sp. nov., Mesoterricola sediminis sp. nov., Geothrix oryzae sp. nov., Geothrix edaphica sp. nov., Geothrix rubra sp. nov., and Geothrix limicola sp. nov., six novel members of Acidobacteriota isolated from soils.</title>
        <authorList>
            <person name="Itoh H."/>
            <person name="Sugisawa Y."/>
            <person name="Mise K."/>
            <person name="Xu Z."/>
            <person name="Kuniyasu M."/>
            <person name="Ushijima N."/>
            <person name="Kawano K."/>
            <person name="Kobayashi E."/>
            <person name="Shiratori Y."/>
            <person name="Masuda Y."/>
            <person name="Senoo K."/>
        </authorList>
    </citation>
    <scope>NUCLEOTIDE SEQUENCE [LARGE SCALE GENOMIC DNA]</scope>
    <source>
        <strain evidence="11 12">Red803</strain>
    </source>
</reference>
<dbReference type="Proteomes" id="UP001165089">
    <property type="component" value="Unassembled WGS sequence"/>
</dbReference>
<comment type="function">
    <text evidence="2 8">Synthesizes alpha-1,4-glucan chains using ADP-glucose.</text>
</comment>
<evidence type="ECO:0000313" key="11">
    <source>
        <dbReference type="EMBL" id="GLH68524.1"/>
    </source>
</evidence>
<dbReference type="NCBIfam" id="TIGR02095">
    <property type="entry name" value="glgA"/>
    <property type="match status" value="1"/>
</dbReference>
<comment type="similarity">
    <text evidence="4 8">Belongs to the glycosyltransferase 1 family. Bacterial/plant glycogen synthase subfamily.</text>
</comment>
<sequence>MRILFAGTELFPHVKVGGLADVLAALPKALRNLGTDTRLLLPGYPSLMREVGPLEPVLALGDLMGGGQARVLLGRSPAGQPLYLLDQPAFFGRGTPYGAAGDLPLRFGALSWAAAHLGRHGDGQGWKPEIVHAHDWPTGLAPAYLALEEGPRPRTVFTIHNLAYQGLFPADLLAPLGLPAASFHPDGLEFYGKLGFLKAGLVYADRLSTVSPTYAREILGPEGLGLAGLLQQRNGELRGILNGVDDEVWNPATDPHLPHPFGPTGLAARAAGKLELQRELGLRVDAEQPLFAIVSRFAAQKGLDLVLDDQAWFAAQNAQLAVLGQGDPELEARFLAAARLHPSRVVARIGFDEGLSHRIYGGADAILVPSRQEPCGLTQLYALRYGALPVVRATGGLADTVVDATPEAIGAGRATGFAFQEARAGGLAGALDRAIAMYRDRRETWTELQRRGMAQDFGWPRAAREYLDLYEELLRSGD</sequence>
<dbReference type="EMBL" id="BSDD01000001">
    <property type="protein sequence ID" value="GLH68524.1"/>
    <property type="molecule type" value="Genomic_DNA"/>
</dbReference>
<comment type="catalytic activity">
    <reaction evidence="1 8">
        <text>[(1-&gt;4)-alpha-D-glucosyl](n) + ADP-alpha-D-glucose = [(1-&gt;4)-alpha-D-glucosyl](n+1) + ADP + H(+)</text>
        <dbReference type="Rhea" id="RHEA:18189"/>
        <dbReference type="Rhea" id="RHEA-COMP:9584"/>
        <dbReference type="Rhea" id="RHEA-COMP:9587"/>
        <dbReference type="ChEBI" id="CHEBI:15378"/>
        <dbReference type="ChEBI" id="CHEBI:15444"/>
        <dbReference type="ChEBI" id="CHEBI:57498"/>
        <dbReference type="ChEBI" id="CHEBI:456216"/>
        <dbReference type="EC" id="2.4.1.21"/>
    </reaction>
</comment>
<dbReference type="Pfam" id="PF00534">
    <property type="entry name" value="Glycos_transf_1"/>
    <property type="match status" value="1"/>
</dbReference>
<dbReference type="SUPFAM" id="SSF53756">
    <property type="entry name" value="UDP-Glycosyltransferase/glycogen phosphorylase"/>
    <property type="match status" value="1"/>
</dbReference>
<evidence type="ECO:0000256" key="4">
    <source>
        <dbReference type="ARBA" id="ARBA00010281"/>
    </source>
</evidence>
<keyword evidence="5 8" id="KW-0328">Glycosyltransferase</keyword>
<organism evidence="11 12">
    <name type="scientific">Geothrix rubra</name>
    <dbReference type="NCBI Taxonomy" id="2927977"/>
    <lineage>
        <taxon>Bacteria</taxon>
        <taxon>Pseudomonadati</taxon>
        <taxon>Acidobacteriota</taxon>
        <taxon>Holophagae</taxon>
        <taxon>Holophagales</taxon>
        <taxon>Holophagaceae</taxon>
        <taxon>Geothrix</taxon>
    </lineage>
</organism>
<feature type="binding site" evidence="8">
    <location>
        <position position="15"/>
    </location>
    <ligand>
        <name>ADP-alpha-D-glucose</name>
        <dbReference type="ChEBI" id="CHEBI:57498"/>
    </ligand>
</feature>
<dbReference type="HAMAP" id="MF_00484">
    <property type="entry name" value="Glycogen_synth"/>
    <property type="match status" value="1"/>
</dbReference>
<gene>
    <name evidence="11" type="primary">glgA2</name>
    <name evidence="8" type="synonym">glgA</name>
    <name evidence="11" type="ORF">GETHPA_00570</name>
</gene>
<protein>
    <recommendedName>
        <fullName evidence="8">Glycogen synthase</fullName>
        <ecNumber evidence="8">2.4.1.21</ecNumber>
    </recommendedName>
    <alternativeName>
        <fullName evidence="8">Starch [bacterial glycogen] synthase</fullName>
    </alternativeName>
</protein>
<evidence type="ECO:0000256" key="5">
    <source>
        <dbReference type="ARBA" id="ARBA00022676"/>
    </source>
</evidence>
<evidence type="ECO:0000256" key="1">
    <source>
        <dbReference type="ARBA" id="ARBA00001478"/>
    </source>
</evidence>
<dbReference type="NCBIfam" id="NF001899">
    <property type="entry name" value="PRK00654.1-2"/>
    <property type="match status" value="1"/>
</dbReference>
<dbReference type="EC" id="2.4.1.21" evidence="8"/>
<dbReference type="InterPro" id="IPR001296">
    <property type="entry name" value="Glyco_trans_1"/>
</dbReference>
<name>A0ABQ5Q219_9BACT</name>